<dbReference type="AlphaFoldDB" id="K1JQ55"/>
<keyword evidence="3" id="KW-0808">Transferase</keyword>
<comment type="caution">
    <text evidence="7">The sequence shown here is derived from an EMBL/GenBank/DDBJ whole genome shotgun (WGS) entry which is preliminary data.</text>
</comment>
<dbReference type="PANTHER" id="PTHR43643">
    <property type="entry name" value="HISTIDINOL-PHOSPHATE AMINOTRANSFERASE 2"/>
    <property type="match status" value="1"/>
</dbReference>
<dbReference type="PATRIC" id="fig|742823.3.peg.35"/>
<dbReference type="Proteomes" id="UP000005835">
    <property type="component" value="Unassembled WGS sequence"/>
</dbReference>
<dbReference type="InterPro" id="IPR004839">
    <property type="entry name" value="Aminotransferase_I/II_large"/>
</dbReference>
<dbReference type="EMBL" id="ADMG01000002">
    <property type="protein sequence ID" value="EKB32351.1"/>
    <property type="molecule type" value="Genomic_DNA"/>
</dbReference>
<dbReference type="GO" id="GO:0008483">
    <property type="term" value="F:transaminase activity"/>
    <property type="evidence" value="ECO:0007669"/>
    <property type="project" value="UniProtKB-KW"/>
</dbReference>
<sequence length="399" mass="43707">MTETPVPRTGPSHRHPESIMPLNRRNFLGAAALGAGSLMLGSAQAAPAPALPKFTPPTAKKPMALCFNENPLGLTPAARDAAIAALPDANRYPFVAAERLRKACADFMGGKPENVMLSHGSAESIRASIEAHIRPGVCLICPELTYSDGADTARKNNVKVVTVPMGAKWSVDLEAMKKTVAGINGPVIVYFVNPNNPTSTIVDSKALHDWIRSRPADVFFVIDEAYAEYVRDPSFVSCKTLVDEGLENLCVLKTFSKIFAMAGMRLGFTYAAPAVVNKVRTQVAYDIMLNNSAIAAALVELEDKDFIPNSRKANEDARVIVCKTLDELGIEYLDSQTNFIFMNLKAPLKPFQDRMKAENILVGRPFPPTVEWCRVSLSTPDDMKYFAAKLKEFRRKGWV</sequence>
<dbReference type="InterPro" id="IPR006311">
    <property type="entry name" value="TAT_signal"/>
</dbReference>
<keyword evidence="8" id="KW-1185">Reference proteome</keyword>
<gene>
    <name evidence="7" type="ORF">HMPREF9465_00034</name>
</gene>
<dbReference type="Gene3D" id="3.40.640.10">
    <property type="entry name" value="Type I PLP-dependent aspartate aminotransferase-like (Major domain)"/>
    <property type="match status" value="1"/>
</dbReference>
<dbReference type="PROSITE" id="PS51318">
    <property type="entry name" value="TAT"/>
    <property type="match status" value="1"/>
</dbReference>
<dbReference type="Gene3D" id="3.90.1150.10">
    <property type="entry name" value="Aspartate Aminotransferase, domain 1"/>
    <property type="match status" value="1"/>
</dbReference>
<keyword evidence="4" id="KW-0663">Pyridoxal phosphate</keyword>
<dbReference type="NCBIfam" id="TIGR01409">
    <property type="entry name" value="TAT_signal_seq"/>
    <property type="match status" value="1"/>
</dbReference>
<proteinExistence type="inferred from homology"/>
<evidence type="ECO:0000313" key="8">
    <source>
        <dbReference type="Proteomes" id="UP000005835"/>
    </source>
</evidence>
<evidence type="ECO:0000256" key="4">
    <source>
        <dbReference type="ARBA" id="ARBA00022898"/>
    </source>
</evidence>
<evidence type="ECO:0000256" key="2">
    <source>
        <dbReference type="ARBA" id="ARBA00022576"/>
    </source>
</evidence>
<accession>K1JQ55</accession>
<keyword evidence="2" id="KW-0032">Aminotransferase</keyword>
<dbReference type="HOGENOM" id="CLU_017584_3_3_4"/>
<dbReference type="SUPFAM" id="SSF53383">
    <property type="entry name" value="PLP-dependent transferases"/>
    <property type="match status" value="1"/>
</dbReference>
<feature type="signal peptide" evidence="5">
    <location>
        <begin position="1"/>
        <end position="45"/>
    </location>
</feature>
<dbReference type="Pfam" id="PF00155">
    <property type="entry name" value="Aminotran_1_2"/>
    <property type="match status" value="1"/>
</dbReference>
<evidence type="ECO:0000259" key="6">
    <source>
        <dbReference type="Pfam" id="PF00155"/>
    </source>
</evidence>
<dbReference type="InterPro" id="IPR015424">
    <property type="entry name" value="PyrdxlP-dep_Trfase"/>
</dbReference>
<dbReference type="PANTHER" id="PTHR43643:SF3">
    <property type="entry name" value="HISTIDINOL-PHOSPHATE AMINOTRANSFERASE"/>
    <property type="match status" value="1"/>
</dbReference>
<dbReference type="InterPro" id="IPR015422">
    <property type="entry name" value="PyrdxlP-dep_Trfase_small"/>
</dbReference>
<dbReference type="InterPro" id="IPR015421">
    <property type="entry name" value="PyrdxlP-dep_Trfase_major"/>
</dbReference>
<evidence type="ECO:0000256" key="3">
    <source>
        <dbReference type="ARBA" id="ARBA00022679"/>
    </source>
</evidence>
<evidence type="ECO:0000256" key="5">
    <source>
        <dbReference type="SAM" id="SignalP"/>
    </source>
</evidence>
<evidence type="ECO:0000256" key="1">
    <source>
        <dbReference type="ARBA" id="ARBA00007970"/>
    </source>
</evidence>
<organism evidence="7 8">
    <name type="scientific">Sutterella wadsworthensis 2_1_59BFAA</name>
    <dbReference type="NCBI Taxonomy" id="742823"/>
    <lineage>
        <taxon>Bacteria</taxon>
        <taxon>Pseudomonadati</taxon>
        <taxon>Pseudomonadota</taxon>
        <taxon>Betaproteobacteria</taxon>
        <taxon>Burkholderiales</taxon>
        <taxon>Sutterellaceae</taxon>
        <taxon>Sutterella</taxon>
    </lineage>
</organism>
<feature type="chain" id="PRO_5003849972" evidence="5">
    <location>
        <begin position="46"/>
        <end position="399"/>
    </location>
</feature>
<evidence type="ECO:0000313" key="7">
    <source>
        <dbReference type="EMBL" id="EKB32351.1"/>
    </source>
</evidence>
<dbReference type="GO" id="GO:0030170">
    <property type="term" value="F:pyridoxal phosphate binding"/>
    <property type="evidence" value="ECO:0007669"/>
    <property type="project" value="InterPro"/>
</dbReference>
<dbReference type="InterPro" id="IPR019546">
    <property type="entry name" value="TAT_signal_bac_arc"/>
</dbReference>
<dbReference type="CDD" id="cd00609">
    <property type="entry name" value="AAT_like"/>
    <property type="match status" value="1"/>
</dbReference>
<dbReference type="STRING" id="742823.HMPREF9465_00034"/>
<reference evidence="7 8" key="1">
    <citation type="submission" date="2012-05" db="EMBL/GenBank/DDBJ databases">
        <title>The Genome Sequence of Sutterella wadsworthensis 2_1_59BFAA.</title>
        <authorList>
            <consortium name="The Broad Institute Genome Sequencing Platform"/>
            <person name="Earl A."/>
            <person name="Ward D."/>
            <person name="Feldgarden M."/>
            <person name="Gevers D."/>
            <person name="Daigneault M."/>
            <person name="Strauss J."/>
            <person name="Allen-Vercoe E."/>
            <person name="Walker B."/>
            <person name="Young S.K."/>
            <person name="Zeng Q."/>
            <person name="Gargeya S."/>
            <person name="Fitzgerald M."/>
            <person name="Haas B."/>
            <person name="Abouelleil A."/>
            <person name="Alvarado L."/>
            <person name="Arachchi H.M."/>
            <person name="Berlin A.M."/>
            <person name="Chapman S.B."/>
            <person name="Goldberg J."/>
            <person name="Griggs A."/>
            <person name="Gujja S."/>
            <person name="Hansen M."/>
            <person name="Howarth C."/>
            <person name="Imamovic A."/>
            <person name="Larimer J."/>
            <person name="McCowen C."/>
            <person name="Montmayeur A."/>
            <person name="Murphy C."/>
            <person name="Neiman D."/>
            <person name="Pearson M."/>
            <person name="Priest M."/>
            <person name="Roberts A."/>
            <person name="Saif S."/>
            <person name="Shea T."/>
            <person name="Sisk P."/>
            <person name="Sykes S."/>
            <person name="Wortman J."/>
            <person name="Nusbaum C."/>
            <person name="Birren B."/>
        </authorList>
    </citation>
    <scope>NUCLEOTIDE SEQUENCE [LARGE SCALE GENOMIC DNA]</scope>
    <source>
        <strain evidence="7 8">2_1_59BFAA</strain>
    </source>
</reference>
<dbReference type="InterPro" id="IPR050106">
    <property type="entry name" value="HistidinolP_aminotransfase"/>
</dbReference>
<name>K1JQ55_9BURK</name>
<dbReference type="eggNOG" id="COG0079">
    <property type="taxonomic scope" value="Bacteria"/>
</dbReference>
<feature type="domain" description="Aminotransferase class I/classII large" evidence="6">
    <location>
        <begin position="61"/>
        <end position="390"/>
    </location>
</feature>
<keyword evidence="5" id="KW-0732">Signal</keyword>
<protein>
    <submittedName>
        <fullName evidence="7">Tat (Twin-arginine translocation) pathway signal sequence</fullName>
    </submittedName>
</protein>
<comment type="similarity">
    <text evidence="1">Belongs to the class-II pyridoxal-phosphate-dependent aminotransferase family. Histidinol-phosphate aminotransferase subfamily.</text>
</comment>